<evidence type="ECO:0000313" key="1">
    <source>
        <dbReference type="EMBL" id="APA99102.1"/>
    </source>
</evidence>
<organism evidence="1 2">
    <name type="scientific">Nocardia seriolae</name>
    <dbReference type="NCBI Taxonomy" id="37332"/>
    <lineage>
        <taxon>Bacteria</taxon>
        <taxon>Bacillati</taxon>
        <taxon>Actinomycetota</taxon>
        <taxon>Actinomycetes</taxon>
        <taxon>Mycobacteriales</taxon>
        <taxon>Nocardiaceae</taxon>
        <taxon>Nocardia</taxon>
    </lineage>
</organism>
<name>A0ABC8AZ23_9NOCA</name>
<dbReference type="PANTHER" id="PTHR47691:SF3">
    <property type="entry name" value="HTH-TYPE TRANSCRIPTIONAL REGULATOR RV0890C-RELATED"/>
    <property type="match status" value="1"/>
</dbReference>
<accession>A0ABC8AZ23</accession>
<dbReference type="SUPFAM" id="SSF52540">
    <property type="entry name" value="P-loop containing nucleoside triphosphate hydrolases"/>
    <property type="match status" value="1"/>
</dbReference>
<proteinExistence type="predicted"/>
<dbReference type="PANTHER" id="PTHR47691">
    <property type="entry name" value="REGULATOR-RELATED"/>
    <property type="match status" value="1"/>
</dbReference>
<sequence length="660" mass="71843">MLPERNPRFVNQAKLLSEVSGRVLATGAGNQTVVLTGAPGSGKTAAGIELAHRLRGYYPDGGLFLEFSGAVDPADSIGEMLGKALLGLGLRESDIPDRPGARQQRFQALTAGRSYVLLLDGVVSAQQVRALRPGPGSSLTLVTEARPVASAESAEVPLIVVEPLDADATRDMLSGSVGADLLAAEPEAAAAIVGLCEGLPMAVTIVAPMIRRAALRTRNPLAETVERLRDERRRRTLMPMDMVFGAAYRALSEPARRGYRALGLRAHGGVISAPALAAALEMPEYEAAETLIELAESHLIEPRRTDRDVPHDGGRFTTRELVRAHARDLDEPTDDRVAAERRLLHHYDRHLCAADALLAPSRPWRALLFPELDTAPGVFEDAASAREWLRAERIAVRAAADHAADVGSDELVMRWCVLLWPFHEKEKFTADLRALHRLGIAAARRHGNRSVESLLHTQLGFAHYWLRELDSAATEFDDGVRTADRQDLEATALEGLGLTRLAQERVPEARGLLRRNENLARAIGDPRRLTLAAFHRAKAEVPAVALPLLERAATGFAAEPADETENLAKVRYWRGRKRADRGELDSAAEDLGYALEVMTDRGRGFDMAEIFAALGAVSLARADAASARSNYRRALELYEQLGFGELAQRCRTELEGLPSA</sequence>
<protein>
    <recommendedName>
        <fullName evidence="3">NB-ARC domain-containing protein</fullName>
    </recommendedName>
</protein>
<dbReference type="InterPro" id="IPR027417">
    <property type="entry name" value="P-loop_NTPase"/>
</dbReference>
<dbReference type="Gene3D" id="1.25.40.10">
    <property type="entry name" value="Tetratricopeptide repeat domain"/>
    <property type="match status" value="2"/>
</dbReference>
<evidence type="ECO:0000313" key="2">
    <source>
        <dbReference type="Proteomes" id="UP000180166"/>
    </source>
</evidence>
<dbReference type="KEGG" id="nsr:NS506_05056"/>
<evidence type="ECO:0008006" key="3">
    <source>
        <dbReference type="Google" id="ProtNLM"/>
    </source>
</evidence>
<reference evidence="1 2" key="1">
    <citation type="submission" date="2016-10" db="EMBL/GenBank/DDBJ databases">
        <title>Genome sequence of Nocardia seriolae strain EM150506, isolated from Anguila japonica.</title>
        <authorList>
            <person name="Han H.-J."/>
        </authorList>
    </citation>
    <scope>NUCLEOTIDE SEQUENCE [LARGE SCALE GENOMIC DNA]</scope>
    <source>
        <strain evidence="1 2">EM150506</strain>
    </source>
</reference>
<dbReference type="AlphaFoldDB" id="A0ABC8AZ23"/>
<dbReference type="Proteomes" id="UP000180166">
    <property type="component" value="Chromosome"/>
</dbReference>
<dbReference type="Gene3D" id="3.40.50.300">
    <property type="entry name" value="P-loop containing nucleotide triphosphate hydrolases"/>
    <property type="match status" value="1"/>
</dbReference>
<dbReference type="InterPro" id="IPR011990">
    <property type="entry name" value="TPR-like_helical_dom_sf"/>
</dbReference>
<dbReference type="EMBL" id="CP017839">
    <property type="protein sequence ID" value="APA99102.1"/>
    <property type="molecule type" value="Genomic_DNA"/>
</dbReference>
<dbReference type="SUPFAM" id="SSF48452">
    <property type="entry name" value="TPR-like"/>
    <property type="match status" value="2"/>
</dbReference>
<gene>
    <name evidence="1" type="ORF">NS506_05056</name>
</gene>